<evidence type="ECO:0000256" key="1">
    <source>
        <dbReference type="SAM" id="Phobius"/>
    </source>
</evidence>
<dbReference type="PANTHER" id="PTHR37947:SF1">
    <property type="entry name" value="BLL2462 PROTEIN"/>
    <property type="match status" value="1"/>
</dbReference>
<evidence type="ECO:0000313" key="3">
    <source>
        <dbReference type="Proteomes" id="UP001595812"/>
    </source>
</evidence>
<keyword evidence="1" id="KW-1133">Transmembrane helix</keyword>
<keyword evidence="1" id="KW-0812">Transmembrane</keyword>
<keyword evidence="3" id="KW-1185">Reference proteome</keyword>
<dbReference type="EMBL" id="JBHSAT010000022">
    <property type="protein sequence ID" value="MFC3878085.1"/>
    <property type="molecule type" value="Genomic_DNA"/>
</dbReference>
<comment type="caution">
    <text evidence="2">The sequence shown here is derived from an EMBL/GenBank/DDBJ whole genome shotgun (WGS) entry which is preliminary data.</text>
</comment>
<proteinExistence type="predicted"/>
<dbReference type="Proteomes" id="UP001595812">
    <property type="component" value="Unassembled WGS sequence"/>
</dbReference>
<protein>
    <submittedName>
        <fullName evidence="2">VWA domain-containing protein</fullName>
    </submittedName>
</protein>
<accession>A0ABV8AME3</accession>
<name>A0ABV8AME3_9FLAO</name>
<organism evidence="2 3">
    <name type="scientific">Winogradskyella maritima</name>
    <dbReference type="NCBI Taxonomy" id="1517766"/>
    <lineage>
        <taxon>Bacteria</taxon>
        <taxon>Pseudomonadati</taxon>
        <taxon>Bacteroidota</taxon>
        <taxon>Flavobacteriia</taxon>
        <taxon>Flavobacteriales</taxon>
        <taxon>Flavobacteriaceae</taxon>
        <taxon>Winogradskyella</taxon>
    </lineage>
</organism>
<feature type="transmembrane region" description="Helical" evidence="1">
    <location>
        <begin position="6"/>
        <end position="24"/>
    </location>
</feature>
<reference evidence="3" key="1">
    <citation type="journal article" date="2019" name="Int. J. Syst. Evol. Microbiol.">
        <title>The Global Catalogue of Microorganisms (GCM) 10K type strain sequencing project: providing services to taxonomists for standard genome sequencing and annotation.</title>
        <authorList>
            <consortium name="The Broad Institute Genomics Platform"/>
            <consortium name="The Broad Institute Genome Sequencing Center for Infectious Disease"/>
            <person name="Wu L."/>
            <person name="Ma J."/>
        </authorList>
    </citation>
    <scope>NUCLEOTIDE SEQUENCE [LARGE SCALE GENOMIC DNA]</scope>
    <source>
        <strain evidence="3">CECT 8979</strain>
    </source>
</reference>
<feature type="transmembrane region" description="Helical" evidence="1">
    <location>
        <begin position="36"/>
        <end position="54"/>
    </location>
</feature>
<sequence>MQTATIFYIILAGIIALSLALLQYKYKSKASGRRSQLLALLRFLTLFAVGLLIINPKFESVTYFDEKPNLILAIDNSESISYLKQNENASRILNQLKNDDNLKEQFTIETYSFGSDFNTFETLTFEDKQTNINRVFKNIEDIYSENTAPIILISDGNQTYGADYQFYGSKSKQAVFPVVLGDTIQYSDLRIERLNVNRFAYLKNRFPVEIFVNYTGDESVNSQLRILSGNATVFSQNLNFDSNSGSQLINTTLPANSVGVKSYTVEIVPLESERNKVNNRKRFAVEVIDQKNNVAIVAEGPHPDLGAFKKAIESNEQRRATILKPRDYISKKDDFQLVILYQPNNSFSTVLKSISDDKRNVFFVAGPATSWDLLNKNQEFFSQTITNQSEDYQPSLNLNYNTFIIDNLNFDNYPPLKSEFGKLEFKVPEQTILFKTINGTATSRPLLSSFEFNNNKYALLNGEGIWRWRAQNYLDTNSFQDFDNFMGKLVQYLSSNQKRRRMNVDYRSFYNGNESLIISAQFFNKSYEFDADANLVIRLKNETDDTRREIPLLLDNSSYSIDLSGIAPGDYSFTVLNTNEPISASGQFKVLEYNVEQQFLNADISKLKAVAEGSGGKTYFSNQVEQLVNDLQNDSRFAIVQRSSKDIVPLIDWKYLLAFLALTLSLEWFIRKYNGLI</sequence>
<dbReference type="PANTHER" id="PTHR37947">
    <property type="entry name" value="BLL2462 PROTEIN"/>
    <property type="match status" value="1"/>
</dbReference>
<evidence type="ECO:0000313" key="2">
    <source>
        <dbReference type="EMBL" id="MFC3878085.1"/>
    </source>
</evidence>
<keyword evidence="1" id="KW-0472">Membrane</keyword>
<gene>
    <name evidence="2" type="ORF">ACFOSX_12675</name>
</gene>
<dbReference type="RefSeq" id="WP_386101742.1">
    <property type="nucleotide sequence ID" value="NZ_JBHSAT010000022.1"/>
</dbReference>